<dbReference type="CDD" id="cd00067">
    <property type="entry name" value="GAL4"/>
    <property type="match status" value="1"/>
</dbReference>
<dbReference type="eggNOG" id="ENOG502QTKQ">
    <property type="taxonomic scope" value="Eukaryota"/>
</dbReference>
<dbReference type="Pfam" id="PF00172">
    <property type="entry name" value="Zn_clus"/>
    <property type="match status" value="1"/>
</dbReference>
<dbReference type="InterPro" id="IPR001138">
    <property type="entry name" value="Zn2Cys6_DnaBD"/>
</dbReference>
<protein>
    <recommendedName>
        <fullName evidence="5">Zn(2)-C6 fungal-type domain-containing protein</fullName>
    </recommendedName>
</protein>
<dbReference type="SUPFAM" id="SSF57701">
    <property type="entry name" value="Zn2/Cys6 DNA-binding domain"/>
    <property type="match status" value="1"/>
</dbReference>
<dbReference type="Proteomes" id="UP000007148">
    <property type="component" value="Unassembled WGS sequence"/>
</dbReference>
<keyword evidence="4" id="KW-0472">Membrane</keyword>
<keyword evidence="2" id="KW-0539">Nucleus</keyword>
<sequence>MTKRPRIEDDTPAFDGSKPIALQRRRVWRACEECRRKKVKCDSREPVCSQCAATNAECKWTQTKDRAALSRHYVQELEARLLYMEQLFKQHAPDVEVFPKEGSGLPPHMAKNIPTLVPFTSATRPAQAPTTKEDDLDVLSHVKHEDESTLTDHFGQMALDAEGHLRWIGGSSTMTLIETFRNETANDEDFGATPSSDQSDGPNMLYFPTGLGFGKLRALPSAEEVEYPERDLADKLVQAYFERFHFLLPVLDKPSFLVRYKHLMDNNGTGEQVGFIAVVFAVFACAARFLDDSRIKSAHYMDPRGTAMIFYERAMMLYIIDHTSTQFAHVQCFALLSAFLASLNRLPQAWLLVGQAVRTAQDLGLHRSPKPLKLSKVDKETRRKVWWCVYGLDRCLAVQLGRPLGIDDNDIDVDMPVPYDDVDLPAYFEGKLGDKKEPTLMQGFVALTALYKIAGKVLRHVYSTDKLKGNIASDKAAELHKVVDKLDQQLTLWVDQLHPTLRQSPDTPQMVSMSAVLCSSYYAVLITLHRNFLPTRKNMMHYVGSSSVPKAVCASRSCIFLATSMNPAIPPSHHLAVFVQSLFSSAIIILLVVMHATDKNAAEIAMSEVGNCVHALESLETTWPGASKCKELLIELTQVTKANLARIGKPKSSRHSSRGSVQLSNPASQESSPKPVTSQATVSNGTKTPLQAYSLNGSSTGTPSPPMTFLSPVKPRAETVGGRPLTLRDPKQPELGAQGGRLTNPEFGGSDLQDQRFNPRLAQEAYTTSTWRNTSPPVATYLNDPRIYGPQADYAVPFSPTDPVQGIPANAIYGGSSIYTSTWNMGDAQPTSLDASDYPSLSGMDFIQTFAPTGQMQGEALWENMPEVFSAEPRMFGVLDELQDGHL</sequence>
<feature type="transmembrane region" description="Helical" evidence="4">
    <location>
        <begin position="575"/>
        <end position="596"/>
    </location>
</feature>
<dbReference type="OrthoDB" id="434771at2759"/>
<proteinExistence type="predicted"/>
<dbReference type="GO" id="GO:0006351">
    <property type="term" value="P:DNA-templated transcription"/>
    <property type="evidence" value="ECO:0007669"/>
    <property type="project" value="InterPro"/>
</dbReference>
<keyword evidence="1" id="KW-0479">Metal-binding</keyword>
<dbReference type="CDD" id="cd12148">
    <property type="entry name" value="fungal_TF_MHR"/>
    <property type="match status" value="1"/>
</dbReference>
<comment type="caution">
    <text evidence="6">The sequence shown here is derived from an EMBL/GenBank/DDBJ whole genome shotgun (WGS) entry which is preliminary data.</text>
</comment>
<feature type="transmembrane region" description="Helical" evidence="4">
    <location>
        <begin position="510"/>
        <end position="529"/>
    </location>
</feature>
<keyword evidence="4" id="KW-1133">Transmembrane helix</keyword>
<dbReference type="Pfam" id="PF04082">
    <property type="entry name" value="Fungal_trans"/>
    <property type="match status" value="1"/>
</dbReference>
<dbReference type="GO" id="GO:0000981">
    <property type="term" value="F:DNA-binding transcription factor activity, RNA polymerase II-specific"/>
    <property type="evidence" value="ECO:0007669"/>
    <property type="project" value="InterPro"/>
</dbReference>
<evidence type="ECO:0000313" key="7">
    <source>
        <dbReference type="Proteomes" id="UP000007148"/>
    </source>
</evidence>
<dbReference type="PANTHER" id="PTHR46910">
    <property type="entry name" value="TRANSCRIPTION FACTOR PDR1"/>
    <property type="match status" value="1"/>
</dbReference>
<dbReference type="PANTHER" id="PTHR46910:SF1">
    <property type="entry name" value="MISCELLANEOUS ZN(II)2CYS6 TRANSCRIPTION FACTOR (EUROFUNG)-RELATED"/>
    <property type="match status" value="1"/>
</dbReference>
<evidence type="ECO:0000256" key="3">
    <source>
        <dbReference type="SAM" id="MobiDB-lite"/>
    </source>
</evidence>
<dbReference type="PROSITE" id="PS50048">
    <property type="entry name" value="ZN2_CY6_FUNGAL_2"/>
    <property type="match status" value="1"/>
</dbReference>
<accession>G4T7G2</accession>
<evidence type="ECO:0000259" key="5">
    <source>
        <dbReference type="PROSITE" id="PS50048"/>
    </source>
</evidence>
<dbReference type="PROSITE" id="PS00463">
    <property type="entry name" value="ZN2_CY6_FUNGAL_1"/>
    <property type="match status" value="1"/>
</dbReference>
<dbReference type="InParanoid" id="G4T7G2"/>
<dbReference type="GO" id="GO:0008270">
    <property type="term" value="F:zinc ion binding"/>
    <property type="evidence" value="ECO:0007669"/>
    <property type="project" value="InterPro"/>
</dbReference>
<dbReference type="InterPro" id="IPR050987">
    <property type="entry name" value="AtrR-like"/>
</dbReference>
<dbReference type="Gene3D" id="4.10.240.10">
    <property type="entry name" value="Zn(2)-C6 fungal-type DNA-binding domain"/>
    <property type="match status" value="1"/>
</dbReference>
<evidence type="ECO:0000313" key="6">
    <source>
        <dbReference type="EMBL" id="CCA67222.1"/>
    </source>
</evidence>
<dbReference type="OMA" id="QASIEMP"/>
<organism evidence="6 7">
    <name type="scientific">Serendipita indica (strain DSM 11827)</name>
    <name type="common">Root endophyte fungus</name>
    <name type="synonym">Piriformospora indica</name>
    <dbReference type="NCBI Taxonomy" id="1109443"/>
    <lineage>
        <taxon>Eukaryota</taxon>
        <taxon>Fungi</taxon>
        <taxon>Dikarya</taxon>
        <taxon>Basidiomycota</taxon>
        <taxon>Agaricomycotina</taxon>
        <taxon>Agaricomycetes</taxon>
        <taxon>Sebacinales</taxon>
        <taxon>Serendipitaceae</taxon>
        <taxon>Serendipita</taxon>
    </lineage>
</organism>
<keyword evidence="7" id="KW-1185">Reference proteome</keyword>
<evidence type="ECO:0000256" key="4">
    <source>
        <dbReference type="SAM" id="Phobius"/>
    </source>
</evidence>
<feature type="domain" description="Zn(2)-C6 fungal-type" evidence="5">
    <location>
        <begin position="30"/>
        <end position="60"/>
    </location>
</feature>
<feature type="region of interest" description="Disordered" evidence="3">
    <location>
        <begin position="717"/>
        <end position="754"/>
    </location>
</feature>
<evidence type="ECO:0000256" key="2">
    <source>
        <dbReference type="ARBA" id="ARBA00023242"/>
    </source>
</evidence>
<dbReference type="AlphaFoldDB" id="G4T7G2"/>
<dbReference type="SMART" id="SM00906">
    <property type="entry name" value="Fungal_trans"/>
    <property type="match status" value="1"/>
</dbReference>
<feature type="compositionally biased region" description="Polar residues" evidence="3">
    <location>
        <begin position="658"/>
        <end position="702"/>
    </location>
</feature>
<dbReference type="EMBL" id="CAFZ01000011">
    <property type="protein sequence ID" value="CCA67222.1"/>
    <property type="molecule type" value="Genomic_DNA"/>
</dbReference>
<dbReference type="InterPro" id="IPR007219">
    <property type="entry name" value="XnlR_reg_dom"/>
</dbReference>
<feature type="region of interest" description="Disordered" evidence="3">
    <location>
        <begin position="645"/>
        <end position="705"/>
    </location>
</feature>
<name>G4T7G2_SERID</name>
<evidence type="ECO:0000256" key="1">
    <source>
        <dbReference type="ARBA" id="ARBA00022723"/>
    </source>
</evidence>
<dbReference type="HOGENOM" id="CLU_325193_0_0_1"/>
<keyword evidence="4" id="KW-0812">Transmembrane</keyword>
<dbReference type="SMART" id="SM00066">
    <property type="entry name" value="GAL4"/>
    <property type="match status" value="1"/>
</dbReference>
<dbReference type="GO" id="GO:0003677">
    <property type="term" value="F:DNA binding"/>
    <property type="evidence" value="ECO:0007669"/>
    <property type="project" value="InterPro"/>
</dbReference>
<dbReference type="STRING" id="1109443.G4T7G2"/>
<reference evidence="6 7" key="1">
    <citation type="journal article" date="2011" name="PLoS Pathog.">
        <title>Endophytic Life Strategies Decoded by Genome and Transcriptome Analyses of the Mutualistic Root Symbiont Piriformospora indica.</title>
        <authorList>
            <person name="Zuccaro A."/>
            <person name="Lahrmann U."/>
            <person name="Guldener U."/>
            <person name="Langen G."/>
            <person name="Pfiffi S."/>
            <person name="Biedenkopf D."/>
            <person name="Wong P."/>
            <person name="Samans B."/>
            <person name="Grimm C."/>
            <person name="Basiewicz M."/>
            <person name="Murat C."/>
            <person name="Martin F."/>
            <person name="Kogel K.H."/>
        </authorList>
    </citation>
    <scope>NUCLEOTIDE SEQUENCE [LARGE SCALE GENOMIC DNA]</scope>
    <source>
        <strain evidence="6 7">DSM 11827</strain>
    </source>
</reference>
<dbReference type="InterPro" id="IPR036864">
    <property type="entry name" value="Zn2-C6_fun-type_DNA-bd_sf"/>
</dbReference>
<gene>
    <name evidence="6" type="ORF">PIIN_01056</name>
</gene>
<feature type="compositionally biased region" description="Basic residues" evidence="3">
    <location>
        <begin position="648"/>
        <end position="657"/>
    </location>
</feature>